<accession>A0A8S9RYS9</accession>
<evidence type="ECO:0000256" key="2">
    <source>
        <dbReference type="SAM" id="MobiDB-lite"/>
    </source>
</evidence>
<keyword evidence="1" id="KW-0862">Zinc</keyword>
<dbReference type="Gene3D" id="4.10.60.10">
    <property type="entry name" value="Zinc finger, CCHC-type"/>
    <property type="match status" value="2"/>
</dbReference>
<evidence type="ECO:0000313" key="4">
    <source>
        <dbReference type="EMBL" id="KAF3585987.1"/>
    </source>
</evidence>
<organism evidence="4 5">
    <name type="scientific">Brassica cretica</name>
    <name type="common">Mustard</name>
    <dbReference type="NCBI Taxonomy" id="69181"/>
    <lineage>
        <taxon>Eukaryota</taxon>
        <taxon>Viridiplantae</taxon>
        <taxon>Streptophyta</taxon>
        <taxon>Embryophyta</taxon>
        <taxon>Tracheophyta</taxon>
        <taxon>Spermatophyta</taxon>
        <taxon>Magnoliopsida</taxon>
        <taxon>eudicotyledons</taxon>
        <taxon>Gunneridae</taxon>
        <taxon>Pentapetalae</taxon>
        <taxon>rosids</taxon>
        <taxon>malvids</taxon>
        <taxon>Brassicales</taxon>
        <taxon>Brassicaceae</taxon>
        <taxon>Brassiceae</taxon>
        <taxon>Brassica</taxon>
    </lineage>
</organism>
<evidence type="ECO:0000256" key="1">
    <source>
        <dbReference type="PROSITE-ProRule" id="PRU00047"/>
    </source>
</evidence>
<sequence>MFRKPAASRSRFNRNRTYPFDCVQMGNPGIGDDGRGRIWGEGMDCTGRGLGYRSDQDDGNGVSEMFGHDRSHLQRTRSFPVYGNMTRVREDSMANISPSRIWHRRHQHDQSVQSNLSPDQNRATERPQDQGAENTLKLLHGPELGSRLAGSNFSSLSDLVEKAVNVETVLEAERKTIPHSGGHTKFSQGERPSLSKGPRSNKGKGRRFGGQTNYRSNTRVCYICDQPGHISKFCPSRQRSNQQGYSSLRIEDVTCFFCGWKGHYASSCPNKPIPATPLAIRTLPSRPAIEPAPKRQNL</sequence>
<dbReference type="PROSITE" id="PS50158">
    <property type="entry name" value="ZF_CCHC"/>
    <property type="match status" value="2"/>
</dbReference>
<protein>
    <recommendedName>
        <fullName evidence="3">CCHC-type domain-containing protein</fullName>
    </recommendedName>
</protein>
<evidence type="ECO:0000259" key="3">
    <source>
        <dbReference type="PROSITE" id="PS50158"/>
    </source>
</evidence>
<dbReference type="InterPro" id="IPR001878">
    <property type="entry name" value="Znf_CCHC"/>
</dbReference>
<dbReference type="GO" id="GO:0003676">
    <property type="term" value="F:nucleic acid binding"/>
    <property type="evidence" value="ECO:0007669"/>
    <property type="project" value="InterPro"/>
</dbReference>
<comment type="caution">
    <text evidence="4">The sequence shown here is derived from an EMBL/GenBank/DDBJ whole genome shotgun (WGS) entry which is preliminary data.</text>
</comment>
<dbReference type="AlphaFoldDB" id="A0A8S9RYS9"/>
<proteinExistence type="predicted"/>
<feature type="domain" description="CCHC-type" evidence="3">
    <location>
        <begin position="255"/>
        <end position="270"/>
    </location>
</feature>
<dbReference type="SMART" id="SM00343">
    <property type="entry name" value="ZnF_C2HC"/>
    <property type="match status" value="2"/>
</dbReference>
<dbReference type="EMBL" id="QGKX02000088">
    <property type="protein sequence ID" value="KAF3585987.1"/>
    <property type="molecule type" value="Genomic_DNA"/>
</dbReference>
<keyword evidence="1" id="KW-0479">Metal-binding</keyword>
<dbReference type="InterPro" id="IPR036875">
    <property type="entry name" value="Znf_CCHC_sf"/>
</dbReference>
<dbReference type="SUPFAM" id="SSF57756">
    <property type="entry name" value="Retrovirus zinc finger-like domains"/>
    <property type="match status" value="1"/>
</dbReference>
<feature type="region of interest" description="Disordered" evidence="2">
    <location>
        <begin position="104"/>
        <end position="132"/>
    </location>
</feature>
<gene>
    <name evidence="4" type="ORF">F2Q69_00026346</name>
</gene>
<dbReference type="GO" id="GO:0008270">
    <property type="term" value="F:zinc ion binding"/>
    <property type="evidence" value="ECO:0007669"/>
    <property type="project" value="UniProtKB-KW"/>
</dbReference>
<evidence type="ECO:0000313" key="5">
    <source>
        <dbReference type="Proteomes" id="UP000712600"/>
    </source>
</evidence>
<dbReference type="Pfam" id="PF00098">
    <property type="entry name" value="zf-CCHC"/>
    <property type="match status" value="2"/>
</dbReference>
<feature type="domain" description="CCHC-type" evidence="3">
    <location>
        <begin position="221"/>
        <end position="236"/>
    </location>
</feature>
<keyword evidence="1" id="KW-0863">Zinc-finger</keyword>
<feature type="compositionally biased region" description="Polar residues" evidence="2">
    <location>
        <begin position="110"/>
        <end position="121"/>
    </location>
</feature>
<name>A0A8S9RYS9_BRACR</name>
<reference evidence="4" key="1">
    <citation type="submission" date="2019-12" db="EMBL/GenBank/DDBJ databases">
        <title>Genome sequencing and annotation of Brassica cretica.</title>
        <authorList>
            <person name="Studholme D.J."/>
            <person name="Sarris P."/>
        </authorList>
    </citation>
    <scope>NUCLEOTIDE SEQUENCE</scope>
    <source>
        <strain evidence="4">PFS-109/04</strain>
        <tissue evidence="4">Leaf</tissue>
    </source>
</reference>
<feature type="region of interest" description="Disordered" evidence="2">
    <location>
        <begin position="174"/>
        <end position="212"/>
    </location>
</feature>
<dbReference type="Proteomes" id="UP000712600">
    <property type="component" value="Unassembled WGS sequence"/>
</dbReference>